<dbReference type="Proteomes" id="UP001310290">
    <property type="component" value="Unassembled WGS sequence"/>
</dbReference>
<gene>
    <name evidence="2" type="ORF">QBA35_18245</name>
</gene>
<feature type="region of interest" description="Disordered" evidence="1">
    <location>
        <begin position="304"/>
        <end position="333"/>
    </location>
</feature>
<dbReference type="RefSeq" id="WP_005483662.1">
    <property type="nucleotide sequence ID" value="NZ_JARULZ010000001.1"/>
</dbReference>
<evidence type="ECO:0000313" key="3">
    <source>
        <dbReference type="Proteomes" id="UP001310290"/>
    </source>
</evidence>
<feature type="region of interest" description="Disordered" evidence="1">
    <location>
        <begin position="372"/>
        <end position="403"/>
    </location>
</feature>
<evidence type="ECO:0000313" key="2">
    <source>
        <dbReference type="EMBL" id="MEH0635244.1"/>
    </source>
</evidence>
<accession>A0ABU8ANJ2</accession>
<sequence>MSADTEVQTPIRHALTLQAKANAPVPEDEVERIADEIIASAAAADKTIEEYIVQYASELDVKAPRKGMKSAFWSYGIPHPDLPTDKVLSSQFLAAIWSDMENDSERGSARYLEGTPGGQDLGKLHLWDRDVQEALHFNEAKGDAVAGKAWGALSENYAKATDGEAILFAGELAPWTVAYETELPQLRRTIGADHIHFMYDLSEQTLEGLPPESQQLLSEGRVRSHVHFFAPDPENPPPQKYWESGYLNLDHLKSLTTPEAQRAAILEVCERVALLDQQPTEAETGAQQNLDLSTDREVTAPGVGEQQPAFSVPEQTPSPPTAESGPAVYASTHGTFMPGVEVNAKVGPLPVQPPEPSASAIGADFMPGVALKPAPAPAAAPTTPGPTHAPPAPEQAQDTGMGV</sequence>
<comment type="caution">
    <text evidence="2">The sequence shown here is derived from an EMBL/GenBank/DDBJ whole genome shotgun (WGS) entry which is preliminary data.</text>
</comment>
<protein>
    <submittedName>
        <fullName evidence="2">Uncharacterized protein</fullName>
    </submittedName>
</protein>
<proteinExistence type="predicted"/>
<dbReference type="EMBL" id="JARULZ010000001">
    <property type="protein sequence ID" value="MEH0635244.1"/>
    <property type="molecule type" value="Genomic_DNA"/>
</dbReference>
<organism evidence="2 3">
    <name type="scientific">Streptomyces bottropensis</name>
    <dbReference type="NCBI Taxonomy" id="42235"/>
    <lineage>
        <taxon>Bacteria</taxon>
        <taxon>Bacillati</taxon>
        <taxon>Actinomycetota</taxon>
        <taxon>Actinomycetes</taxon>
        <taxon>Kitasatosporales</taxon>
        <taxon>Streptomycetaceae</taxon>
        <taxon>Streptomyces</taxon>
    </lineage>
</organism>
<keyword evidence="3" id="KW-1185">Reference proteome</keyword>
<dbReference type="GeneID" id="96264512"/>
<feature type="compositionally biased region" description="Pro residues" evidence="1">
    <location>
        <begin position="374"/>
        <end position="393"/>
    </location>
</feature>
<reference evidence="2" key="1">
    <citation type="submission" date="2023-04" db="EMBL/GenBank/DDBJ databases">
        <title>Genomic diversity of scab-causing Streptomyces spp. in the province of Quebec, Canada.</title>
        <authorList>
            <person name="Biessy A."/>
            <person name="Cadieux M."/>
            <person name="Ciotola M."/>
            <person name="Filion M."/>
        </authorList>
    </citation>
    <scope>NUCLEOTIDE SEQUENCE</scope>
    <source>
        <strain evidence="2">B21-115</strain>
    </source>
</reference>
<name>A0ABU8ANJ2_9ACTN</name>
<evidence type="ECO:0000256" key="1">
    <source>
        <dbReference type="SAM" id="MobiDB-lite"/>
    </source>
</evidence>